<dbReference type="EMBL" id="FNRI01000002">
    <property type="protein sequence ID" value="SEA25143.1"/>
    <property type="molecule type" value="Genomic_DNA"/>
</dbReference>
<dbReference type="CDD" id="cd01399">
    <property type="entry name" value="GlcN6P_deaminase"/>
    <property type="match status" value="1"/>
</dbReference>
<dbReference type="PANTHER" id="PTHR11280:SF6">
    <property type="entry name" value="GLUCOSAMINE-6-PHOSPHATE ISOMERASE NAGB"/>
    <property type="match status" value="1"/>
</dbReference>
<dbReference type="STRING" id="1033731.SAMN05444145_102276"/>
<dbReference type="RefSeq" id="WP_010263153.1">
    <property type="nucleotide sequence ID" value="NZ_CAEG01000012.1"/>
</dbReference>
<dbReference type="GO" id="GO:0006043">
    <property type="term" value="P:glucosamine catabolic process"/>
    <property type="evidence" value="ECO:0007669"/>
    <property type="project" value="TreeGrafter"/>
</dbReference>
<protein>
    <submittedName>
        <fullName evidence="2">Glucosamine-6-phosphate deaminase</fullName>
    </submittedName>
</protein>
<evidence type="ECO:0000313" key="3">
    <source>
        <dbReference type="Proteomes" id="UP000183253"/>
    </source>
</evidence>
<evidence type="ECO:0000313" key="2">
    <source>
        <dbReference type="EMBL" id="SEA25143.1"/>
    </source>
</evidence>
<accession>A0A1H3ZN38</accession>
<reference evidence="2 3" key="1">
    <citation type="submission" date="2016-10" db="EMBL/GenBank/DDBJ databases">
        <authorList>
            <person name="de Groot N.N."/>
        </authorList>
    </citation>
    <scope>NUCLEOTIDE SEQUENCE [LARGE SCALE GENOMIC DNA]</scope>
    <source>
        <strain evidence="2 3">DSM 25383</strain>
    </source>
</reference>
<proteinExistence type="predicted"/>
<dbReference type="GO" id="GO:0006046">
    <property type="term" value="P:N-acetylglucosamine catabolic process"/>
    <property type="evidence" value="ECO:0007669"/>
    <property type="project" value="TreeGrafter"/>
</dbReference>
<gene>
    <name evidence="2" type="ORF">SAMN05444145_102276</name>
</gene>
<dbReference type="GO" id="GO:0019262">
    <property type="term" value="P:N-acetylneuraminate catabolic process"/>
    <property type="evidence" value="ECO:0007669"/>
    <property type="project" value="TreeGrafter"/>
</dbReference>
<name>A0A1H3ZN38_9BACT</name>
<dbReference type="GO" id="GO:0004342">
    <property type="term" value="F:glucosamine-6-phosphate deaminase activity"/>
    <property type="evidence" value="ECO:0007669"/>
    <property type="project" value="InterPro"/>
</dbReference>
<dbReference type="PANTHER" id="PTHR11280">
    <property type="entry name" value="GLUCOSAMINE-6-PHOSPHATE ISOMERASE"/>
    <property type="match status" value="1"/>
</dbReference>
<dbReference type="OrthoDB" id="9791139at2"/>
<dbReference type="GO" id="GO:0005975">
    <property type="term" value="P:carbohydrate metabolic process"/>
    <property type="evidence" value="ECO:0007669"/>
    <property type="project" value="InterPro"/>
</dbReference>
<organism evidence="2 3">
    <name type="scientific">Alistipes timonensis JC136</name>
    <dbReference type="NCBI Taxonomy" id="1033731"/>
    <lineage>
        <taxon>Bacteria</taxon>
        <taxon>Pseudomonadati</taxon>
        <taxon>Bacteroidota</taxon>
        <taxon>Bacteroidia</taxon>
        <taxon>Bacteroidales</taxon>
        <taxon>Rikenellaceae</taxon>
        <taxon>Alistipes</taxon>
    </lineage>
</organism>
<evidence type="ECO:0000259" key="1">
    <source>
        <dbReference type="Pfam" id="PF01182"/>
    </source>
</evidence>
<dbReference type="AlphaFoldDB" id="A0A1H3ZN38"/>
<feature type="domain" description="Glucosamine/galactosamine-6-phosphate isomerase" evidence="1">
    <location>
        <begin position="17"/>
        <end position="146"/>
    </location>
</feature>
<dbReference type="InterPro" id="IPR006148">
    <property type="entry name" value="Glc/Gal-6P_isomerase"/>
</dbReference>
<dbReference type="InterPro" id="IPR037171">
    <property type="entry name" value="NagB/RpiA_transferase-like"/>
</dbReference>
<dbReference type="Gene3D" id="3.40.50.1360">
    <property type="match status" value="1"/>
</dbReference>
<dbReference type="GO" id="GO:0042802">
    <property type="term" value="F:identical protein binding"/>
    <property type="evidence" value="ECO:0007669"/>
    <property type="project" value="TreeGrafter"/>
</dbReference>
<keyword evidence="3" id="KW-1185">Reference proteome</keyword>
<sequence length="254" mass="28257">MVTRLTKGRLKVTISETRAELGEVAAREVAAYIRSLLETKSEVNIIFASAPSQNEFLQNLLSYDIDWPRVNAFHMDEYIGIDPCAPQAFGQFLRDRIFSKKNFKSVNYIDPKAADPAAECERYASLLRQMPADIVFLGIGENGHLAFNDPHVAFFDDPLTVKTVDLAPTCIRQQINDGCFKTLEEVPTHAYTITIPELLFVKKLYAIVPTIAKANAIKGTCDGPIVTACPASILRTHRDCTLYVDRDSASLISK</sequence>
<dbReference type="InterPro" id="IPR004547">
    <property type="entry name" value="Glucosamine6P_isomerase"/>
</dbReference>
<dbReference type="GO" id="GO:0005737">
    <property type="term" value="C:cytoplasm"/>
    <property type="evidence" value="ECO:0007669"/>
    <property type="project" value="TreeGrafter"/>
</dbReference>
<dbReference type="Pfam" id="PF01182">
    <property type="entry name" value="Glucosamine_iso"/>
    <property type="match status" value="1"/>
</dbReference>
<dbReference type="SUPFAM" id="SSF100950">
    <property type="entry name" value="NagB/RpiA/CoA transferase-like"/>
    <property type="match status" value="1"/>
</dbReference>
<dbReference type="Proteomes" id="UP000183253">
    <property type="component" value="Unassembled WGS sequence"/>
</dbReference>